<dbReference type="RefSeq" id="WP_224140288.1">
    <property type="nucleotide sequence ID" value="NZ_JAIQUM010000043.1"/>
</dbReference>
<dbReference type="Gene3D" id="3.40.50.20">
    <property type="match status" value="1"/>
</dbReference>
<gene>
    <name evidence="6" type="ORF">K9V48_17300</name>
</gene>
<proteinExistence type="predicted"/>
<dbReference type="Gene3D" id="3.30.470.20">
    <property type="entry name" value="ATP-grasp fold, B domain"/>
    <property type="match status" value="2"/>
</dbReference>
<name>A0ABS7UUH4_9BACI</name>
<dbReference type="InterPro" id="IPR040570">
    <property type="entry name" value="LAL_C2"/>
</dbReference>
<dbReference type="InterPro" id="IPR026838">
    <property type="entry name" value="YheC/D"/>
</dbReference>
<dbReference type="PROSITE" id="PS50975">
    <property type="entry name" value="ATP_GRASP"/>
    <property type="match status" value="1"/>
</dbReference>
<dbReference type="Proteomes" id="UP001165287">
    <property type="component" value="Unassembled WGS sequence"/>
</dbReference>
<dbReference type="PANTHER" id="PTHR43585:SF2">
    <property type="entry name" value="ATP-GRASP ENZYME FSQD"/>
    <property type="match status" value="1"/>
</dbReference>
<dbReference type="Pfam" id="PF13535">
    <property type="entry name" value="ATP-grasp_4"/>
    <property type="match status" value="1"/>
</dbReference>
<dbReference type="Pfam" id="PF18603">
    <property type="entry name" value="LAL_C2"/>
    <property type="match status" value="1"/>
</dbReference>
<reference evidence="6" key="1">
    <citation type="submission" date="2024-05" db="EMBL/GenBank/DDBJ databases">
        <title>Metabacillus sp. nov., isolated from the rhizosphere soil of tomato plants.</title>
        <authorList>
            <person name="Ma R."/>
        </authorList>
    </citation>
    <scope>NUCLEOTIDE SEQUENCE</scope>
    <source>
        <strain evidence="6">DBTR6</strain>
    </source>
</reference>
<dbReference type="InterPro" id="IPR052032">
    <property type="entry name" value="ATP-dep_AA_Ligase"/>
</dbReference>
<accession>A0ABS7UUH4</accession>
<protein>
    <submittedName>
        <fullName evidence="6">YheC/YheD family protein</fullName>
    </submittedName>
</protein>
<dbReference type="PANTHER" id="PTHR43585">
    <property type="entry name" value="FUMIPYRROLE BIOSYNTHESIS PROTEIN C"/>
    <property type="match status" value="1"/>
</dbReference>
<feature type="domain" description="ATP-grasp" evidence="5">
    <location>
        <begin position="116"/>
        <end position="311"/>
    </location>
</feature>
<keyword evidence="2 4" id="KW-0547">Nucleotide-binding</keyword>
<evidence type="ECO:0000256" key="4">
    <source>
        <dbReference type="PROSITE-ProRule" id="PRU00409"/>
    </source>
</evidence>
<evidence type="ECO:0000313" key="7">
    <source>
        <dbReference type="Proteomes" id="UP001165287"/>
    </source>
</evidence>
<comment type="caution">
    <text evidence="6">The sequence shown here is derived from an EMBL/GenBank/DDBJ whole genome shotgun (WGS) entry which is preliminary data.</text>
</comment>
<sequence length="750" mass="86021">MQTIVFIGCYKSGTSREALRIANEMGYFTVLFTDRTKYLEQREEFYDVHQMIYKADLLNKESLLQHIQELMIQGKQVKACLSLIDPFVSMAATLSEELGLVSLSKDALYKMENKTRFRKELNELPCTPFFTIFEQGNSIKQFTKRIKEYLPLVLKLPESNGSKDVLLAKNSSELTKGLTYLNKKNGKFPILIEEYIEGPQYLVEVLAYKSKVTIVAVLEQEIIPKKRFIVTGYHFPAQLSSNYYTDLEDVVFNIVSKLGLTNGSCHLELRLSKGIWKLIEINPRISGGAMNQIILHGTGINLIRETIKLNLGLEPSLEKIISQYVYTHYVTVEKSGILQKVTGKNRAKGHSGVQEVFIKPKKGSILTPPLSMGDRYAYILATSTTQENAKEIAINAAKEIQFVLRPFFKGESKPVIGMLYSRKDPSIVKKAFAYATVAKMEDIDFYYFTYGSVDVEKGKIYGWVHEKGNWILEQRDFPDVIINNSSPKNRNQSYIKKKLKEECIFTSSPVGTKMKVYKKIVSGKLFSDFVLPSRILKNSNEVLSFFKTNKRLVIKPISGSRGRGIVFVEKLPNDRFRVMNGRDVITLSMEDFISYIEDLIASSSYLVQPYIECKTKAGLPYDLRLHVQKNRLGEWENTLIYPRISGNNKLVSNVSSGGYRGELIPFLKEEFGNQYVNMQRYLEYFSLSFTKHFESLYENDFDELGIDIGIDENDKLWIYEVNWRPGSKHREFEVAKKLIPYAVFLVNNDK</sequence>
<dbReference type="InterPro" id="IPR011761">
    <property type="entry name" value="ATP-grasp"/>
</dbReference>
<keyword evidence="1" id="KW-0436">Ligase</keyword>
<dbReference type="SUPFAM" id="SSF56059">
    <property type="entry name" value="Glutathione synthetase ATP-binding domain-like"/>
    <property type="match status" value="2"/>
</dbReference>
<evidence type="ECO:0000259" key="5">
    <source>
        <dbReference type="PROSITE" id="PS50975"/>
    </source>
</evidence>
<keyword evidence="7" id="KW-1185">Reference proteome</keyword>
<keyword evidence="3 4" id="KW-0067">ATP-binding</keyword>
<dbReference type="Pfam" id="PF14398">
    <property type="entry name" value="ATPgrasp_YheCD"/>
    <property type="match status" value="1"/>
</dbReference>
<evidence type="ECO:0000256" key="3">
    <source>
        <dbReference type="ARBA" id="ARBA00022840"/>
    </source>
</evidence>
<evidence type="ECO:0000313" key="6">
    <source>
        <dbReference type="EMBL" id="MBZ5751957.1"/>
    </source>
</evidence>
<organism evidence="6 7">
    <name type="scientific">Metabacillus rhizolycopersici</name>
    <dbReference type="NCBI Taxonomy" id="2875709"/>
    <lineage>
        <taxon>Bacteria</taxon>
        <taxon>Bacillati</taxon>
        <taxon>Bacillota</taxon>
        <taxon>Bacilli</taxon>
        <taxon>Bacillales</taxon>
        <taxon>Bacillaceae</taxon>
        <taxon>Metabacillus</taxon>
    </lineage>
</organism>
<evidence type="ECO:0000256" key="1">
    <source>
        <dbReference type="ARBA" id="ARBA00022598"/>
    </source>
</evidence>
<dbReference type="EMBL" id="JAIQUM010000043">
    <property type="protein sequence ID" value="MBZ5751957.1"/>
    <property type="molecule type" value="Genomic_DNA"/>
</dbReference>
<evidence type="ECO:0000256" key="2">
    <source>
        <dbReference type="ARBA" id="ARBA00022741"/>
    </source>
</evidence>